<comment type="subcellular location">
    <subcellularLocation>
        <location evidence="1">Golgi apparatus</location>
        <location evidence="1">trans-Golgi network</location>
    </subcellularLocation>
</comment>
<dbReference type="GO" id="GO:0015031">
    <property type="term" value="P:protein transport"/>
    <property type="evidence" value="ECO:0007669"/>
    <property type="project" value="UniProtKB-KW"/>
</dbReference>
<dbReference type="GO" id="GO:0019905">
    <property type="term" value="F:syntaxin binding"/>
    <property type="evidence" value="ECO:0007669"/>
    <property type="project" value="TreeGrafter"/>
</dbReference>
<gene>
    <name evidence="10" type="ORF">TR150515</name>
</gene>
<dbReference type="PANTHER" id="PTHR14190">
    <property type="entry name" value="SUPPRESSOR OF ACTIN MUTATIONS 2/VACUOLAR PROTEIN SORTING 52"/>
    <property type="match status" value="1"/>
</dbReference>
<dbReference type="PANTHER" id="PTHR14190:SF7">
    <property type="entry name" value="VACUOLAR PROTEIN SORTING-ASSOCIATED PROTEIN 52 HOMOLOG"/>
    <property type="match status" value="1"/>
</dbReference>
<evidence type="ECO:0000259" key="8">
    <source>
        <dbReference type="Pfam" id="PF04129"/>
    </source>
</evidence>
<dbReference type="InterPro" id="IPR048361">
    <property type="entry name" value="Vps52_C"/>
</dbReference>
<dbReference type="Pfam" id="PF20655">
    <property type="entry name" value="Vps52_C"/>
    <property type="match status" value="3"/>
</dbReference>
<dbReference type="GO" id="GO:0007041">
    <property type="term" value="P:lysosomal transport"/>
    <property type="evidence" value="ECO:0007669"/>
    <property type="project" value="TreeGrafter"/>
</dbReference>
<dbReference type="AlphaFoldDB" id="A0A0X3PYA3"/>
<feature type="compositionally biased region" description="Low complexity" evidence="7">
    <location>
        <begin position="561"/>
        <end position="571"/>
    </location>
</feature>
<dbReference type="GO" id="GO:0032456">
    <property type="term" value="P:endocytic recycling"/>
    <property type="evidence" value="ECO:0007669"/>
    <property type="project" value="TreeGrafter"/>
</dbReference>
<protein>
    <recommendedName>
        <fullName evidence="3">Vacuolar protein sorting-associated protein 52 homolog</fullName>
    </recommendedName>
</protein>
<dbReference type="InterPro" id="IPR048319">
    <property type="entry name" value="Vps52_CC"/>
</dbReference>
<evidence type="ECO:0000256" key="1">
    <source>
        <dbReference type="ARBA" id="ARBA00004601"/>
    </source>
</evidence>
<evidence type="ECO:0000256" key="4">
    <source>
        <dbReference type="ARBA" id="ARBA00022448"/>
    </source>
</evidence>
<feature type="domain" description="Vps52 C-terminal" evidence="9">
    <location>
        <begin position="297"/>
        <end position="367"/>
    </location>
</feature>
<organism evidence="10">
    <name type="scientific">Schistocephalus solidus</name>
    <name type="common">Tapeworm</name>
    <dbReference type="NCBI Taxonomy" id="70667"/>
    <lineage>
        <taxon>Eukaryota</taxon>
        <taxon>Metazoa</taxon>
        <taxon>Spiralia</taxon>
        <taxon>Lophotrochozoa</taxon>
        <taxon>Platyhelminthes</taxon>
        <taxon>Cestoda</taxon>
        <taxon>Eucestoda</taxon>
        <taxon>Diphyllobothriidea</taxon>
        <taxon>Diphyllobothriidae</taxon>
        <taxon>Schistocephalus</taxon>
    </lineage>
</organism>
<evidence type="ECO:0000256" key="3">
    <source>
        <dbReference type="ARBA" id="ARBA00017083"/>
    </source>
</evidence>
<dbReference type="GO" id="GO:0005829">
    <property type="term" value="C:cytosol"/>
    <property type="evidence" value="ECO:0007669"/>
    <property type="project" value="GOC"/>
</dbReference>
<sequence>MNFESDFSSEITSVALESNLDLREYAKAVERQLETLERDSVDSYMQTGSDVLTLHKKISAFCKTLERMESILSNFHQDLYTIGSDIQDLQARSMDMHQRLKNRQAVRGELNQFLSDMIIPEPMIKHILMTSVTEQDFIENLHELDHKIKLIFSQSLPNYPSCQDVGALLKKLKLKAVVKVREFLLEKVRALRKPLANYQVPQNHLLKYRYFYEFLVTHEKLTAREVRASYIGTMEKVYYSYFKTYAWKLLKLQMDSSLEKDEIVGKKDDLGAWMQSGSLYAPASAAVATTAATSRGGGAASSRPGQFGLGDRAERLLSREGLQSAILIPHAAAKGDARYPVEQIFRSISYALLDTASREYLFLGDFFLHGFCSPVVGPEASAGGDEDQHSPASPSQKSDSNPGSAKAAASLFNKIFARTLSMLESSVIPQLVTTGAYDLLGLMLCVQLVHAMITLGAERRASVLTTFWNSILNILWVKVVERLEAHISSLRNLDASQFSQAAATYLPRSNRGGINEAAAITLTPRAYCLIRPHPVARRYAELAASLHSIGRASPKDANFSEASNVSVSSPSSLPPPASASTSVATGGAAERSQLSVSTELDARIVLSLSRMHVEFEAACYRLAKTLPRERLRLIFLINNFDLVISVLSEKGAGNCPEVLRCREVVAIHTSAYIDQALLPYFGSMIGFIGAVENRRPGDSDTVNDAGGGAPGSRDEEGRVTHIVKGFNIDWKNSIEKINGEIMLEFANFTLGTQIFQALLAQLVQVYHRFQNVMTLSPYNTMPVRNQLVSIHQIMNEIKRFKSTF</sequence>
<feature type="region of interest" description="Disordered" evidence="7">
    <location>
        <begin position="561"/>
        <end position="584"/>
    </location>
</feature>
<feature type="compositionally biased region" description="Polar residues" evidence="7">
    <location>
        <begin position="390"/>
        <end position="403"/>
    </location>
</feature>
<keyword evidence="4" id="KW-0813">Transport</keyword>
<feature type="region of interest" description="Disordered" evidence="7">
    <location>
        <begin position="379"/>
        <end position="405"/>
    </location>
</feature>
<feature type="domain" description="Vps52 coiled-coil" evidence="8">
    <location>
        <begin position="44"/>
        <end position="215"/>
    </location>
</feature>
<dbReference type="InterPro" id="IPR007258">
    <property type="entry name" value="Vps52"/>
</dbReference>
<keyword evidence="6" id="KW-0333">Golgi apparatus</keyword>
<comment type="similarity">
    <text evidence="2">Belongs to the VPS52 family.</text>
</comment>
<proteinExistence type="inferred from homology"/>
<evidence type="ECO:0000259" key="9">
    <source>
        <dbReference type="Pfam" id="PF20655"/>
    </source>
</evidence>
<dbReference type="GO" id="GO:0000938">
    <property type="term" value="C:GARP complex"/>
    <property type="evidence" value="ECO:0007669"/>
    <property type="project" value="TreeGrafter"/>
</dbReference>
<name>A0A0X3PYA3_SCHSO</name>
<reference evidence="10" key="1">
    <citation type="submission" date="2016-01" db="EMBL/GenBank/DDBJ databases">
        <title>Reference transcriptome for the parasite Schistocephalus solidus: insights into the molecular evolution of parasitism.</title>
        <authorList>
            <person name="Hebert F.O."/>
            <person name="Grambauer S."/>
            <person name="Barber I."/>
            <person name="Landry C.R."/>
            <person name="Aubin-Horth N."/>
        </authorList>
    </citation>
    <scope>NUCLEOTIDE SEQUENCE</scope>
</reference>
<evidence type="ECO:0000256" key="6">
    <source>
        <dbReference type="ARBA" id="ARBA00023034"/>
    </source>
</evidence>
<evidence type="ECO:0000313" key="10">
    <source>
        <dbReference type="EMBL" id="JAP52196.1"/>
    </source>
</evidence>
<accession>A0A0X3PYA3</accession>
<evidence type="ECO:0000256" key="2">
    <source>
        <dbReference type="ARBA" id="ARBA00008180"/>
    </source>
</evidence>
<feature type="domain" description="Vps52 C-terminal" evidence="9">
    <location>
        <begin position="601"/>
        <end position="665"/>
    </location>
</feature>
<dbReference type="EMBL" id="GEEE01011029">
    <property type="protein sequence ID" value="JAP52196.1"/>
    <property type="molecule type" value="Transcribed_RNA"/>
</dbReference>
<keyword evidence="5" id="KW-0653">Protein transport</keyword>
<evidence type="ECO:0000256" key="5">
    <source>
        <dbReference type="ARBA" id="ARBA00022927"/>
    </source>
</evidence>
<dbReference type="GO" id="GO:0042147">
    <property type="term" value="P:retrograde transport, endosome to Golgi"/>
    <property type="evidence" value="ECO:0007669"/>
    <property type="project" value="TreeGrafter"/>
</dbReference>
<dbReference type="Pfam" id="PF04129">
    <property type="entry name" value="Vps52_CC"/>
    <property type="match status" value="1"/>
</dbReference>
<feature type="domain" description="Vps52 C-terminal" evidence="9">
    <location>
        <begin position="406"/>
        <end position="554"/>
    </location>
</feature>
<evidence type="ECO:0000256" key="7">
    <source>
        <dbReference type="SAM" id="MobiDB-lite"/>
    </source>
</evidence>
<dbReference type="GO" id="GO:0006896">
    <property type="term" value="P:Golgi to vacuole transport"/>
    <property type="evidence" value="ECO:0007669"/>
    <property type="project" value="TreeGrafter"/>
</dbReference>